<dbReference type="InterPro" id="IPR047057">
    <property type="entry name" value="MerR_fam"/>
</dbReference>
<evidence type="ECO:0000256" key="1">
    <source>
        <dbReference type="ARBA" id="ARBA00023125"/>
    </source>
</evidence>
<dbReference type="InterPro" id="IPR009061">
    <property type="entry name" value="DNA-bd_dom_put_sf"/>
</dbReference>
<keyword evidence="1" id="KW-0238">DNA-binding</keyword>
<dbReference type="SMART" id="SM00422">
    <property type="entry name" value="HTH_MERR"/>
    <property type="match status" value="1"/>
</dbReference>
<dbReference type="Gene3D" id="1.10.1660.10">
    <property type="match status" value="1"/>
</dbReference>
<dbReference type="PRINTS" id="PR00040">
    <property type="entry name" value="HTHMERR"/>
</dbReference>
<proteinExistence type="predicted"/>
<evidence type="ECO:0000313" key="4">
    <source>
        <dbReference type="Proteomes" id="UP000295302"/>
    </source>
</evidence>
<dbReference type="PANTHER" id="PTHR30204">
    <property type="entry name" value="REDOX-CYCLING DRUG-SENSING TRANSCRIPTIONAL ACTIVATOR SOXR"/>
    <property type="match status" value="1"/>
</dbReference>
<dbReference type="PANTHER" id="PTHR30204:SF98">
    <property type="entry name" value="HTH-TYPE TRANSCRIPTIONAL REGULATOR ADHR"/>
    <property type="match status" value="1"/>
</dbReference>
<accession>A0A4R4YDJ6</accession>
<dbReference type="EMBL" id="SMKQ01000121">
    <property type="protein sequence ID" value="TDD42755.1"/>
    <property type="molecule type" value="Genomic_DNA"/>
</dbReference>
<gene>
    <name evidence="3" type="ORF">E1286_29990</name>
</gene>
<reference evidence="3 4" key="1">
    <citation type="submission" date="2019-03" db="EMBL/GenBank/DDBJ databases">
        <title>Draft genome sequences of novel Actinobacteria.</title>
        <authorList>
            <person name="Sahin N."/>
            <person name="Ay H."/>
            <person name="Saygin H."/>
        </authorList>
    </citation>
    <scope>NUCLEOTIDE SEQUENCE [LARGE SCALE GENOMIC DNA]</scope>
    <source>
        <strain evidence="3 4">CH32</strain>
    </source>
</reference>
<dbReference type="CDD" id="cd01109">
    <property type="entry name" value="HTH_YyaN"/>
    <property type="match status" value="1"/>
</dbReference>
<keyword evidence="4" id="KW-1185">Reference proteome</keyword>
<evidence type="ECO:0000259" key="2">
    <source>
        <dbReference type="PROSITE" id="PS50937"/>
    </source>
</evidence>
<dbReference type="RefSeq" id="WP_132617848.1">
    <property type="nucleotide sequence ID" value="NZ_SMKQ01000121.1"/>
</dbReference>
<dbReference type="SUPFAM" id="SSF46955">
    <property type="entry name" value="Putative DNA-binding domain"/>
    <property type="match status" value="1"/>
</dbReference>
<dbReference type="Proteomes" id="UP000295302">
    <property type="component" value="Unassembled WGS sequence"/>
</dbReference>
<comment type="caution">
    <text evidence="3">The sequence shown here is derived from an EMBL/GenBank/DDBJ whole genome shotgun (WGS) entry which is preliminary data.</text>
</comment>
<dbReference type="AlphaFoldDB" id="A0A4R4YDJ6"/>
<name>A0A4R4YDJ6_9ACTN</name>
<dbReference type="InterPro" id="IPR000551">
    <property type="entry name" value="MerR-type_HTH_dom"/>
</dbReference>
<sequence length="130" mass="14726">MTSATPLPAETLSITEVAERTGLSPDTLRYYEKAGLISPVGRSTSGRRRYAAADMNWIDFLLRLRDTGMSIADMQRFAELRRGGAATTADRLAMLREHRVRLHRRIHGLQVSGRALDDKIDHYERLLEDT</sequence>
<evidence type="ECO:0000313" key="3">
    <source>
        <dbReference type="EMBL" id="TDD42755.1"/>
    </source>
</evidence>
<dbReference type="OrthoDB" id="9802944at2"/>
<dbReference type="Pfam" id="PF13411">
    <property type="entry name" value="MerR_1"/>
    <property type="match status" value="1"/>
</dbReference>
<organism evidence="3 4">
    <name type="scientific">Nonomuraea terrae</name>
    <dbReference type="NCBI Taxonomy" id="2530383"/>
    <lineage>
        <taxon>Bacteria</taxon>
        <taxon>Bacillati</taxon>
        <taxon>Actinomycetota</taxon>
        <taxon>Actinomycetes</taxon>
        <taxon>Streptosporangiales</taxon>
        <taxon>Streptosporangiaceae</taxon>
        <taxon>Nonomuraea</taxon>
    </lineage>
</organism>
<dbReference type="GO" id="GO:0003700">
    <property type="term" value="F:DNA-binding transcription factor activity"/>
    <property type="evidence" value="ECO:0007669"/>
    <property type="project" value="InterPro"/>
</dbReference>
<protein>
    <submittedName>
        <fullName evidence="3">MerR family transcriptional regulator</fullName>
    </submittedName>
</protein>
<feature type="domain" description="HTH merR-type" evidence="2">
    <location>
        <begin position="11"/>
        <end position="80"/>
    </location>
</feature>
<dbReference type="GO" id="GO:0003677">
    <property type="term" value="F:DNA binding"/>
    <property type="evidence" value="ECO:0007669"/>
    <property type="project" value="UniProtKB-KW"/>
</dbReference>
<dbReference type="PROSITE" id="PS50937">
    <property type="entry name" value="HTH_MERR_2"/>
    <property type="match status" value="1"/>
</dbReference>